<dbReference type="InterPro" id="IPR029058">
    <property type="entry name" value="AB_hydrolase_fold"/>
</dbReference>
<dbReference type="Gene3D" id="3.40.50.1820">
    <property type="entry name" value="alpha/beta hydrolase"/>
    <property type="match status" value="1"/>
</dbReference>
<dbReference type="Proteomes" id="UP000053029">
    <property type="component" value="Unassembled WGS sequence"/>
</dbReference>
<keyword evidence="2 3" id="KW-0378">Hydrolase</keyword>
<protein>
    <recommendedName>
        <fullName evidence="3">Carboxylic ester hydrolase</fullName>
        <ecNumber evidence="3">3.1.1.-</ecNumber>
    </recommendedName>
</protein>
<evidence type="ECO:0000313" key="6">
    <source>
        <dbReference type="Proteomes" id="UP000053029"/>
    </source>
</evidence>
<dbReference type="PROSITE" id="PS00941">
    <property type="entry name" value="CARBOXYLESTERASE_B_2"/>
    <property type="match status" value="1"/>
</dbReference>
<evidence type="ECO:0000313" key="5">
    <source>
        <dbReference type="EMBL" id="KIW74903.1"/>
    </source>
</evidence>
<name>A0A0D2G2B5_9EURO</name>
<reference evidence="5 6" key="1">
    <citation type="submission" date="2015-01" db="EMBL/GenBank/DDBJ databases">
        <title>The Genome Sequence of Fonsecaea pedrosoi CBS 271.37.</title>
        <authorList>
            <consortium name="The Broad Institute Genomics Platform"/>
            <person name="Cuomo C."/>
            <person name="de Hoog S."/>
            <person name="Gorbushina A."/>
            <person name="Stielow B."/>
            <person name="Teixiera M."/>
            <person name="Abouelleil A."/>
            <person name="Chapman S.B."/>
            <person name="Priest M."/>
            <person name="Young S.K."/>
            <person name="Wortman J."/>
            <person name="Nusbaum C."/>
            <person name="Birren B."/>
        </authorList>
    </citation>
    <scope>NUCLEOTIDE SEQUENCE [LARGE SCALE GENOMIC DNA]</scope>
    <source>
        <strain evidence="5 6">CBS 271.37</strain>
    </source>
</reference>
<accession>A0A0D2G2B5</accession>
<dbReference type="InterPro" id="IPR050309">
    <property type="entry name" value="Type-B_Carboxylest/Lipase"/>
</dbReference>
<dbReference type="ESTHER" id="9euro-a0a0d2g2b5">
    <property type="family name" value="Fungal_carboxylesterase_lipase"/>
</dbReference>
<dbReference type="AlphaFoldDB" id="A0A0D2G2B5"/>
<evidence type="ECO:0000256" key="1">
    <source>
        <dbReference type="ARBA" id="ARBA00005964"/>
    </source>
</evidence>
<gene>
    <name evidence="5" type="ORF">Z517_11674</name>
</gene>
<dbReference type="EMBL" id="KN846976">
    <property type="protein sequence ID" value="KIW74903.1"/>
    <property type="molecule type" value="Genomic_DNA"/>
</dbReference>
<dbReference type="EC" id="3.1.1.-" evidence="3"/>
<feature type="domain" description="Carboxylesterase type B" evidence="4">
    <location>
        <begin position="40"/>
        <end position="578"/>
    </location>
</feature>
<dbReference type="SUPFAM" id="SSF53474">
    <property type="entry name" value="alpha/beta-Hydrolases"/>
    <property type="match status" value="1"/>
</dbReference>
<sequence>MEPKLVVVALLYAFSRLCYSQGLPTVDLGYEIHQAISLDATGQFYNFSNIRFAQPPVGDLRWAAPEPPAGRNPVVQNGSIGRICPQANPTWLTLGFANLPNVVAGNASDFNVSLAEQQLQAAPPGAVPFDSFRNGKLPPQDPRTTEDCLFLDVVVPKSIFDKVNNGTLKPGQQRGAPVMAWIYGGGYTIGEKSSGNDVHGMMKTASRMDGLVFVAMNYRLGALGFLSGPTLQAAGGVSNAGLLDQRLALEWIQKYIHLFGGDPDRVTITGESAGGGSIEFQITAYGGLKPAPFQRAMPQSPGFIPSTSTFLQENTTQTFLKMINASSIAEARKVPSDVLIKANAMQIAASNWGTFTYGPVVDGTFAPALPGLLLNAGSSAPNISVFNSHCGNEGALFTPPYLKTEEDVDAWFQISYPEAVDEVREYVLTTLYPPVYDDATNETHPYTSLLERVYLMISESAFLCNIDYTNRAYGQSTGNSSSKSYTYAFEIGPSFHGCDAGYNFYTGQPTNATTGMFASYAQQLQDYQVRFITTGDPNGPGLPVWPAERAGNASANLLTPKGWSTVPDPTRNHRCEWWQKGLAS</sequence>
<dbReference type="OrthoDB" id="408631at2759"/>
<dbReference type="InterPro" id="IPR002018">
    <property type="entry name" value="CarbesteraseB"/>
</dbReference>
<evidence type="ECO:0000256" key="2">
    <source>
        <dbReference type="ARBA" id="ARBA00022801"/>
    </source>
</evidence>
<dbReference type="PANTHER" id="PTHR11559">
    <property type="entry name" value="CARBOXYLESTERASE"/>
    <property type="match status" value="1"/>
</dbReference>
<evidence type="ECO:0000259" key="4">
    <source>
        <dbReference type="Pfam" id="PF00135"/>
    </source>
</evidence>
<dbReference type="InterPro" id="IPR019826">
    <property type="entry name" value="Carboxylesterase_B_AS"/>
</dbReference>
<dbReference type="RefSeq" id="XP_013278711.1">
    <property type="nucleotide sequence ID" value="XM_013423257.1"/>
</dbReference>
<dbReference type="HOGENOM" id="CLU_006586_10_5_1"/>
<dbReference type="Pfam" id="PF00135">
    <property type="entry name" value="COesterase"/>
    <property type="match status" value="1"/>
</dbReference>
<feature type="signal peptide" evidence="3">
    <location>
        <begin position="1"/>
        <end position="20"/>
    </location>
</feature>
<dbReference type="GO" id="GO:0016787">
    <property type="term" value="F:hydrolase activity"/>
    <property type="evidence" value="ECO:0007669"/>
    <property type="project" value="UniProtKB-KW"/>
</dbReference>
<dbReference type="GeneID" id="25311164"/>
<dbReference type="InterPro" id="IPR019819">
    <property type="entry name" value="Carboxylesterase_B_CS"/>
</dbReference>
<feature type="chain" id="PRO_5005112489" description="Carboxylic ester hydrolase" evidence="3">
    <location>
        <begin position="21"/>
        <end position="584"/>
    </location>
</feature>
<keyword evidence="3" id="KW-0732">Signal</keyword>
<dbReference type="PROSITE" id="PS00122">
    <property type="entry name" value="CARBOXYLESTERASE_B_1"/>
    <property type="match status" value="1"/>
</dbReference>
<dbReference type="STRING" id="1442368.A0A0D2G2B5"/>
<keyword evidence="6" id="KW-1185">Reference proteome</keyword>
<evidence type="ECO:0000256" key="3">
    <source>
        <dbReference type="RuleBase" id="RU361235"/>
    </source>
</evidence>
<comment type="similarity">
    <text evidence="1 3">Belongs to the type-B carboxylesterase/lipase family.</text>
</comment>
<proteinExistence type="inferred from homology"/>
<dbReference type="VEuPathDB" id="FungiDB:Z517_11674"/>
<organism evidence="5 6">
    <name type="scientific">Fonsecaea pedrosoi CBS 271.37</name>
    <dbReference type="NCBI Taxonomy" id="1442368"/>
    <lineage>
        <taxon>Eukaryota</taxon>
        <taxon>Fungi</taxon>
        <taxon>Dikarya</taxon>
        <taxon>Ascomycota</taxon>
        <taxon>Pezizomycotina</taxon>
        <taxon>Eurotiomycetes</taxon>
        <taxon>Chaetothyriomycetidae</taxon>
        <taxon>Chaetothyriales</taxon>
        <taxon>Herpotrichiellaceae</taxon>
        <taxon>Fonsecaea</taxon>
    </lineage>
</organism>